<reference evidence="2 3" key="1">
    <citation type="submission" date="2024-04" db="EMBL/GenBank/DDBJ databases">
        <authorList>
            <person name="Fracassetti M."/>
        </authorList>
    </citation>
    <scope>NUCLEOTIDE SEQUENCE [LARGE SCALE GENOMIC DNA]</scope>
</reference>
<proteinExistence type="predicted"/>
<dbReference type="InterPro" id="IPR012340">
    <property type="entry name" value="NA-bd_OB-fold"/>
</dbReference>
<organism evidence="2 3">
    <name type="scientific">Linum trigynum</name>
    <dbReference type="NCBI Taxonomy" id="586398"/>
    <lineage>
        <taxon>Eukaryota</taxon>
        <taxon>Viridiplantae</taxon>
        <taxon>Streptophyta</taxon>
        <taxon>Embryophyta</taxon>
        <taxon>Tracheophyta</taxon>
        <taxon>Spermatophyta</taxon>
        <taxon>Magnoliopsida</taxon>
        <taxon>eudicotyledons</taxon>
        <taxon>Gunneridae</taxon>
        <taxon>Pentapetalae</taxon>
        <taxon>rosids</taxon>
        <taxon>fabids</taxon>
        <taxon>Malpighiales</taxon>
        <taxon>Linaceae</taxon>
        <taxon>Linum</taxon>
    </lineage>
</organism>
<dbReference type="SUPFAM" id="SSF50249">
    <property type="entry name" value="Nucleic acid-binding proteins"/>
    <property type="match status" value="1"/>
</dbReference>
<sequence>MKDKLGQIHILSYVVGELVKHSNLLTTTNLSRKTTRKELKLKLIEGDVVKVVIWGRVVTEFDKIAKAVGDQLVILVVTAVSVKVFQCELSFSFSGSTVLYPNLDIPEVKAFTTRYRIQLEVEANSKSATFIIFDVRTLICTKTAPPHHSTAEDSGSVPPDNKLERKMPLA</sequence>
<accession>A0AAV2E7H6</accession>
<evidence type="ECO:0000313" key="3">
    <source>
        <dbReference type="Proteomes" id="UP001497516"/>
    </source>
</evidence>
<keyword evidence="3" id="KW-1185">Reference proteome</keyword>
<evidence type="ECO:0000256" key="1">
    <source>
        <dbReference type="SAM" id="MobiDB-lite"/>
    </source>
</evidence>
<name>A0AAV2E7H6_9ROSI</name>
<evidence type="ECO:0000313" key="2">
    <source>
        <dbReference type="EMBL" id="CAL1381886.1"/>
    </source>
</evidence>
<protein>
    <submittedName>
        <fullName evidence="2">Uncharacterized protein</fullName>
    </submittedName>
</protein>
<dbReference type="Gene3D" id="2.40.50.140">
    <property type="entry name" value="Nucleic acid-binding proteins"/>
    <property type="match status" value="1"/>
</dbReference>
<dbReference type="Proteomes" id="UP001497516">
    <property type="component" value="Chromosome 4"/>
</dbReference>
<feature type="region of interest" description="Disordered" evidence="1">
    <location>
        <begin position="144"/>
        <end position="170"/>
    </location>
</feature>
<dbReference type="AlphaFoldDB" id="A0AAV2E7H6"/>
<feature type="compositionally biased region" description="Basic and acidic residues" evidence="1">
    <location>
        <begin position="161"/>
        <end position="170"/>
    </location>
</feature>
<dbReference type="EMBL" id="OZ034817">
    <property type="protein sequence ID" value="CAL1381886.1"/>
    <property type="molecule type" value="Genomic_DNA"/>
</dbReference>
<gene>
    <name evidence="2" type="ORF">LTRI10_LOCUS23239</name>
</gene>